<evidence type="ECO:0000313" key="3">
    <source>
        <dbReference type="Proteomes" id="UP000694866"/>
    </source>
</evidence>
<dbReference type="Gene3D" id="3.10.10.10">
    <property type="entry name" value="HIV Type 1 Reverse Transcriptase, subunit A, domain 1"/>
    <property type="match status" value="1"/>
</dbReference>
<dbReference type="PANTHER" id="PTHR24559">
    <property type="entry name" value="TRANSPOSON TY3-I GAG-POL POLYPROTEIN"/>
    <property type="match status" value="1"/>
</dbReference>
<feature type="region of interest" description="Disordered" evidence="1">
    <location>
        <begin position="222"/>
        <end position="241"/>
    </location>
</feature>
<feature type="compositionally biased region" description="Polar residues" evidence="1">
    <location>
        <begin position="398"/>
        <end position="412"/>
    </location>
</feature>
<dbReference type="SUPFAM" id="SSF56672">
    <property type="entry name" value="DNA/RNA polymerases"/>
    <property type="match status" value="1"/>
</dbReference>
<organism evidence="3 4">
    <name type="scientific">Fopius arisanus</name>
    <dbReference type="NCBI Taxonomy" id="64838"/>
    <lineage>
        <taxon>Eukaryota</taxon>
        <taxon>Metazoa</taxon>
        <taxon>Ecdysozoa</taxon>
        <taxon>Arthropoda</taxon>
        <taxon>Hexapoda</taxon>
        <taxon>Insecta</taxon>
        <taxon>Pterygota</taxon>
        <taxon>Neoptera</taxon>
        <taxon>Endopterygota</taxon>
        <taxon>Hymenoptera</taxon>
        <taxon>Apocrita</taxon>
        <taxon>Ichneumonoidea</taxon>
        <taxon>Braconidae</taxon>
        <taxon>Opiinae</taxon>
        <taxon>Fopius</taxon>
    </lineage>
</organism>
<proteinExistence type="predicted"/>
<dbReference type="InterPro" id="IPR053134">
    <property type="entry name" value="RNA-dir_DNA_polymerase"/>
</dbReference>
<feature type="compositionally biased region" description="Polar residues" evidence="1">
    <location>
        <begin position="373"/>
        <end position="384"/>
    </location>
</feature>
<feature type="domain" description="Reverse transcriptase" evidence="2">
    <location>
        <begin position="1"/>
        <end position="141"/>
    </location>
</feature>
<keyword evidence="3" id="KW-1185">Reference proteome</keyword>
<sequence length="684" mass="74076">MTGILDELRQAHYITTLDLSQAYFEIPLDPDARETTVFAVPGRGSYHFLRMPYDLTNAPATFQRLLDRLIGQDMYPQFFVYLDDIIFVSETLAKHLELLGRVLDRIKTAGLTINREKSEFCCSQAQPGSSFTMLDGIGPTLADRSPRNDSGAPGGTFPRATPVKEHSAQHLSPRAETTPPAQIAEERPINSRHDELLAANPVVRLERLDTSTLAPRIEDSWSPALVQPPTSAPPEVDQLRDPSGTQTIFGDAPPDLSGARENARTYSYGVSKAPASPKRAPSTILLTEFVVNQLVVVIIIVQPVLTAEKTRQLPYPIRRMLESIPSVAPSTGSASPTFGFGPTPPATPVTGAPSPTSGFGTLFPATSVTCQQSPATPVTGQQLPVTPATGPRSRTEISETTASGVASTQASTKPRPRSASRKGLNPKRIWCFDCRKHGHRPANCLKPTGETFCGKCPFRVASDRPCPTHGTTLPGTTISKCASRPVPLRSALERVRRPARRGTPGSELPRCMCAEPTDETTLDTPTSSSTPSVHLAATQSVREPSGGSLVTLRQRPLRARTKPTKTKGHRTHLARTRTGLHSSQVRPQTPSIGTSSTSSYGSADPRDSRNPPADSSANSRRQERPGYFTYASSPTPAMTAAPTPIPAAGRRTISSVIPDPTWLQRRNTHKDLARSWEPRDPPRH</sequence>
<name>A0A9R1U7Q3_9HYME</name>
<dbReference type="OrthoDB" id="7701233at2759"/>
<dbReference type="Gene3D" id="3.30.70.270">
    <property type="match status" value="1"/>
</dbReference>
<dbReference type="KEGG" id="fas:105271925"/>
<dbReference type="GO" id="GO:0071897">
    <property type="term" value="P:DNA biosynthetic process"/>
    <property type="evidence" value="ECO:0007669"/>
    <property type="project" value="UniProtKB-ARBA"/>
</dbReference>
<feature type="region of interest" description="Disordered" evidence="1">
    <location>
        <begin position="494"/>
        <end position="684"/>
    </location>
</feature>
<dbReference type="AlphaFoldDB" id="A0A9R1U7Q3"/>
<reference evidence="4" key="1">
    <citation type="submission" date="2025-08" db="UniProtKB">
        <authorList>
            <consortium name="RefSeq"/>
        </authorList>
    </citation>
    <scope>IDENTIFICATION</scope>
    <source>
        <strain evidence="4">USDA-PBARC FA_bdor</strain>
        <tissue evidence="4">Whole organism</tissue>
    </source>
</reference>
<dbReference type="PANTHER" id="PTHR24559:SF444">
    <property type="entry name" value="REVERSE TRANSCRIPTASE DOMAIN-CONTAINING PROTEIN"/>
    <property type="match status" value="1"/>
</dbReference>
<feature type="region of interest" description="Disordered" evidence="1">
    <location>
        <begin position="138"/>
        <end position="182"/>
    </location>
</feature>
<dbReference type="GeneID" id="105271925"/>
<evidence type="ECO:0000313" key="4">
    <source>
        <dbReference type="RefSeq" id="XP_011312056.1"/>
    </source>
</evidence>
<dbReference type="Pfam" id="PF00078">
    <property type="entry name" value="RVT_1"/>
    <property type="match status" value="1"/>
</dbReference>
<dbReference type="InterPro" id="IPR043128">
    <property type="entry name" value="Rev_trsase/Diguanyl_cyclase"/>
</dbReference>
<protein>
    <submittedName>
        <fullName evidence="4">Nascent polypeptide-associated complex subunit alpha, muscle-specific form-like</fullName>
    </submittedName>
</protein>
<accession>A0A9R1U7Q3</accession>
<feature type="compositionally biased region" description="Basic and acidic residues" evidence="1">
    <location>
        <begin position="669"/>
        <end position="684"/>
    </location>
</feature>
<evidence type="ECO:0000259" key="2">
    <source>
        <dbReference type="PROSITE" id="PS50878"/>
    </source>
</evidence>
<evidence type="ECO:0000256" key="1">
    <source>
        <dbReference type="SAM" id="MobiDB-lite"/>
    </source>
</evidence>
<dbReference type="CDD" id="cd01647">
    <property type="entry name" value="RT_LTR"/>
    <property type="match status" value="1"/>
</dbReference>
<feature type="compositionally biased region" description="Low complexity" evidence="1">
    <location>
        <begin position="591"/>
        <end position="602"/>
    </location>
</feature>
<dbReference type="RefSeq" id="XP_011312056.1">
    <property type="nucleotide sequence ID" value="XM_011313754.1"/>
</dbReference>
<feature type="region of interest" description="Disordered" evidence="1">
    <location>
        <begin position="373"/>
        <end position="423"/>
    </location>
</feature>
<dbReference type="PROSITE" id="PS50878">
    <property type="entry name" value="RT_POL"/>
    <property type="match status" value="1"/>
</dbReference>
<feature type="compositionally biased region" description="Low complexity" evidence="1">
    <location>
        <begin position="634"/>
        <end position="648"/>
    </location>
</feature>
<dbReference type="InterPro" id="IPR043502">
    <property type="entry name" value="DNA/RNA_pol_sf"/>
</dbReference>
<feature type="compositionally biased region" description="Polar residues" evidence="1">
    <location>
        <begin position="579"/>
        <end position="590"/>
    </location>
</feature>
<feature type="compositionally biased region" description="Low complexity" evidence="1">
    <location>
        <begin position="522"/>
        <end position="532"/>
    </location>
</feature>
<feature type="compositionally biased region" description="Basic residues" evidence="1">
    <location>
        <begin position="555"/>
        <end position="575"/>
    </location>
</feature>
<gene>
    <name evidence="4" type="primary">LOC105271925</name>
</gene>
<dbReference type="Proteomes" id="UP000694866">
    <property type="component" value="Unplaced"/>
</dbReference>
<dbReference type="InterPro" id="IPR000477">
    <property type="entry name" value="RT_dom"/>
</dbReference>